<name>A0AA35XA54_GEOBA</name>
<dbReference type="Proteomes" id="UP001174909">
    <property type="component" value="Unassembled WGS sequence"/>
</dbReference>
<feature type="non-terminal residue" evidence="1">
    <location>
        <position position="1"/>
    </location>
</feature>
<evidence type="ECO:0000313" key="2">
    <source>
        <dbReference type="Proteomes" id="UP001174909"/>
    </source>
</evidence>
<reference evidence="1" key="1">
    <citation type="submission" date="2023-03" db="EMBL/GenBank/DDBJ databases">
        <authorList>
            <person name="Steffen K."/>
            <person name="Cardenas P."/>
        </authorList>
    </citation>
    <scope>NUCLEOTIDE SEQUENCE</scope>
</reference>
<keyword evidence="2" id="KW-1185">Reference proteome</keyword>
<proteinExistence type="predicted"/>
<feature type="non-terminal residue" evidence="1">
    <location>
        <position position="108"/>
    </location>
</feature>
<accession>A0AA35XA54</accession>
<protein>
    <submittedName>
        <fullName evidence="1">Uncharacterized protein</fullName>
    </submittedName>
</protein>
<dbReference type="EMBL" id="CASHTH010003822">
    <property type="protein sequence ID" value="CAI8049899.1"/>
    <property type="molecule type" value="Genomic_DNA"/>
</dbReference>
<dbReference type="AlphaFoldDB" id="A0AA35XA54"/>
<gene>
    <name evidence="1" type="ORF">GBAR_LOCUS27467</name>
</gene>
<organism evidence="1 2">
    <name type="scientific">Geodia barretti</name>
    <name type="common">Barrett's horny sponge</name>
    <dbReference type="NCBI Taxonomy" id="519541"/>
    <lineage>
        <taxon>Eukaryota</taxon>
        <taxon>Metazoa</taxon>
        <taxon>Porifera</taxon>
        <taxon>Demospongiae</taxon>
        <taxon>Heteroscleromorpha</taxon>
        <taxon>Tetractinellida</taxon>
        <taxon>Astrophorina</taxon>
        <taxon>Geodiidae</taxon>
        <taxon>Geodia</taxon>
    </lineage>
</organism>
<comment type="caution">
    <text evidence="1">The sequence shown here is derived from an EMBL/GenBank/DDBJ whole genome shotgun (WGS) entry which is preliminary data.</text>
</comment>
<sequence length="108" mass="11833">LQAGNGHTLFEHAPLDLTIVLCCIQLAQGKLSTEQLTDQVLSLVSTHSPRHLSELSLGVEQRGDSRPSAEIVRMMQRLSDRAKHAQHCCSCITTCFKVAVVSNTLTYS</sequence>
<evidence type="ECO:0000313" key="1">
    <source>
        <dbReference type="EMBL" id="CAI8049899.1"/>
    </source>
</evidence>